<dbReference type="PROSITE" id="PS01185">
    <property type="entry name" value="CTCK_1"/>
    <property type="match status" value="1"/>
</dbReference>
<dbReference type="CDD" id="cd19941">
    <property type="entry name" value="TIL"/>
    <property type="match status" value="1"/>
</dbReference>
<evidence type="ECO:0000313" key="9">
    <source>
        <dbReference type="Ensembl" id="ENSAMXP00005018156.1"/>
    </source>
</evidence>
<dbReference type="SUPFAM" id="SSF57567">
    <property type="entry name" value="Serine protease inhibitors"/>
    <property type="match status" value="1"/>
</dbReference>
<evidence type="ECO:0000259" key="7">
    <source>
        <dbReference type="PROSITE" id="PS50184"/>
    </source>
</evidence>
<dbReference type="GO" id="GO:0031012">
    <property type="term" value="C:extracellular matrix"/>
    <property type="evidence" value="ECO:0007669"/>
    <property type="project" value="TreeGrafter"/>
</dbReference>
<evidence type="ECO:0000259" key="8">
    <source>
        <dbReference type="PROSITE" id="PS51233"/>
    </source>
</evidence>
<dbReference type="InterPro" id="IPR014853">
    <property type="entry name" value="VWF/SSPO/ZAN-like_Cys-rich_dom"/>
</dbReference>
<feature type="disulfide bond" evidence="4">
    <location>
        <begin position="1082"/>
        <end position="1136"/>
    </location>
</feature>
<dbReference type="SMART" id="SM00214">
    <property type="entry name" value="VWC"/>
    <property type="match status" value="3"/>
</dbReference>
<dbReference type="PROSITE" id="PS01225">
    <property type="entry name" value="CTCK_2"/>
    <property type="match status" value="1"/>
</dbReference>
<feature type="region of interest" description="Disordered" evidence="5">
    <location>
        <begin position="69"/>
        <end position="247"/>
    </location>
</feature>
<organism evidence="9 10">
    <name type="scientific">Astyanax mexicanus</name>
    <name type="common">Blind cave fish</name>
    <name type="synonym">Astyanax fasciatus mexicanus</name>
    <dbReference type="NCBI Taxonomy" id="7994"/>
    <lineage>
        <taxon>Eukaryota</taxon>
        <taxon>Metazoa</taxon>
        <taxon>Chordata</taxon>
        <taxon>Craniata</taxon>
        <taxon>Vertebrata</taxon>
        <taxon>Euteleostomi</taxon>
        <taxon>Actinopterygii</taxon>
        <taxon>Neopterygii</taxon>
        <taxon>Teleostei</taxon>
        <taxon>Ostariophysi</taxon>
        <taxon>Characiformes</taxon>
        <taxon>Characoidei</taxon>
        <taxon>Acestrorhamphidae</taxon>
        <taxon>Acestrorhamphinae</taxon>
        <taxon>Astyanax</taxon>
    </lineage>
</organism>
<dbReference type="SMART" id="SM00041">
    <property type="entry name" value="CT"/>
    <property type="match status" value="1"/>
</dbReference>
<evidence type="ECO:0000256" key="2">
    <source>
        <dbReference type="ARBA" id="ARBA00023157"/>
    </source>
</evidence>
<reference evidence="9" key="1">
    <citation type="submission" date="2025-08" db="UniProtKB">
        <authorList>
            <consortium name="Ensembl"/>
        </authorList>
    </citation>
    <scope>IDENTIFICATION</scope>
</reference>
<keyword evidence="1" id="KW-0677">Repeat</keyword>
<dbReference type="PROSITE" id="PS51233">
    <property type="entry name" value="VWFD"/>
    <property type="match status" value="1"/>
</dbReference>
<proteinExistence type="predicted"/>
<evidence type="ECO:0000256" key="4">
    <source>
        <dbReference type="PROSITE-ProRule" id="PRU00039"/>
    </source>
</evidence>
<feature type="compositionally biased region" description="Polar residues" evidence="5">
    <location>
        <begin position="74"/>
        <end position="87"/>
    </location>
</feature>
<feature type="domain" description="VWFD" evidence="8">
    <location>
        <begin position="478"/>
        <end position="654"/>
    </location>
</feature>
<feature type="domain" description="CTCK" evidence="6">
    <location>
        <begin position="1057"/>
        <end position="1144"/>
    </location>
</feature>
<feature type="domain" description="VWFC" evidence="7">
    <location>
        <begin position="910"/>
        <end position="978"/>
    </location>
</feature>
<dbReference type="InterPro" id="IPR001007">
    <property type="entry name" value="VWF_dom"/>
</dbReference>
<feature type="disulfide bond" evidence="4">
    <location>
        <begin position="1086"/>
        <end position="1138"/>
    </location>
</feature>
<evidence type="ECO:0000259" key="6">
    <source>
        <dbReference type="PROSITE" id="PS01225"/>
    </source>
</evidence>
<dbReference type="PROSITE" id="PS01208">
    <property type="entry name" value="VWFC_1"/>
    <property type="match status" value="2"/>
</dbReference>
<dbReference type="PROSITE" id="PS50184">
    <property type="entry name" value="VWFC_2"/>
    <property type="match status" value="2"/>
</dbReference>
<evidence type="ECO:0000256" key="3">
    <source>
        <dbReference type="ARBA" id="ARBA00023180"/>
    </source>
</evidence>
<dbReference type="Pfam" id="PF00094">
    <property type="entry name" value="VWD"/>
    <property type="match status" value="1"/>
</dbReference>
<dbReference type="Proteomes" id="UP000694621">
    <property type="component" value="Unplaced"/>
</dbReference>
<dbReference type="InterPro" id="IPR006207">
    <property type="entry name" value="Cys_knot_C"/>
</dbReference>
<dbReference type="Ensembl" id="ENSAMXT00005020066.1">
    <property type="protein sequence ID" value="ENSAMXP00005018156.1"/>
    <property type="gene ID" value="ENSAMXG00005008957.1"/>
</dbReference>
<sequence length="1153" mass="122392">MYNYGDIIYQTTDGLGGCIKAICSENGYINKTLTPCETTVAPTIPTTTTTQEPTTTLIPTTVFVFTTPETTQTSEKSTLTSTVISTETSKETTPTVPPNEVTTVSTSTAETSSTTAVEETSTSVSPSTETSPSTEPTTPVVSSSKPFTTTETTAGPSTTEMITAEETTTSTQVPATSTVPPKFETSSQTSLPTTTATSAASTESTTSPETSPSESTTAPSTPTQTPVVTTTQPSTVTTSTEEPPTTVILTTTISETSTEAESTTVPPKEVTTVSTSAFSTETSVSPITQTVPSFTVTLPLTSLPSTSTILSSTLSVCCFANGTNFQPGEIVYNVTDGFGWCFTAYCNATCTIEKKGYSCATTPSPEETTTESTESSSTASQSTSATVQPTTSAPSSTASTAPPTTTTASPDCSNLDPPRKNGETWKVDNCTTATCIDGEVITNTPQCKHVDAPTCESGRSPVKIYDDSGCCFTYSCECSCAGWGGSHYLTFDGNAYTFSDSCSYILVQEIINPNLKIVLDKHCSVGSSFCPQSVIITYKSQQVLLTQDSADGGVTNVVKVDNKQVYPAFKNINFVITSTGMEITVVIPEIKVQVTYSGLTFNIDLPDTLFHNNTEGLCGTCDNNKDNDCQSPSGQLGSCSETAPNWQVPGDTCETPTTPTPTTTTVSTVTTCKPSICDLIYSPVFEDCRKAIPPEPYVESCKVDVCTTTESGCTSLQAYALACGKQGFCVDWRNYTNGECVVTCPATKVYKACGPAVEPTCNSQYNSKYQVMIESNSTSMSEGCFCEPGTIMFSAYSGVCVTSCACTGPDGSPKMPNETWQNGCQMCECDADTLSIQCKDVACPTVPTPVCDKPGEVLIKKTDGCCTSYECQCDISQCIHPTMVCPLGFTMSVDTPAGACCPEYTCKPMKVCVDNTTVYQPGSPMPSDDLCKSCKCGTTMDPETELLAPECVVIDCNPNCQAGYEYQPIAGQCCGKCVRTSCVIMINNSVNTFPVNETFTSPDDRCVKYKCEEINGEPVAVETKTTCPPFNPDNCVPGTETSDADGCCLSCTLKSNCNVQKNISVLVNKGCTSITEVELTSCEGSCGTSSMYSSESNTMMHSCSCCLEQDTSKRQVELLCPDGSKVSFSYVYIESCGCQKTECQSAQRRRRRR</sequence>
<dbReference type="AlphaFoldDB" id="A0A8B9I0M9"/>
<feature type="compositionally biased region" description="Low complexity" evidence="5">
    <location>
        <begin position="91"/>
        <end position="247"/>
    </location>
</feature>
<dbReference type="PANTHER" id="PTHR11339:SF371">
    <property type="entry name" value="MUCIN-2"/>
    <property type="match status" value="1"/>
</dbReference>
<feature type="compositionally biased region" description="Low complexity" evidence="5">
    <location>
        <begin position="360"/>
        <end position="410"/>
    </location>
</feature>
<feature type="region of interest" description="Disordered" evidence="5">
    <location>
        <begin position="359"/>
        <end position="420"/>
    </location>
</feature>
<name>A0A8B9I0M9_ASTMX</name>
<dbReference type="InterPro" id="IPR036084">
    <property type="entry name" value="Ser_inhib-like_sf"/>
</dbReference>
<dbReference type="InterPro" id="IPR001846">
    <property type="entry name" value="VWF_type-D"/>
</dbReference>
<keyword evidence="3" id="KW-0325">Glycoprotein</keyword>
<accession>A0A8B9I0M9</accession>
<dbReference type="GO" id="GO:0005615">
    <property type="term" value="C:extracellular space"/>
    <property type="evidence" value="ECO:0007669"/>
    <property type="project" value="TreeGrafter"/>
</dbReference>
<dbReference type="InterPro" id="IPR050780">
    <property type="entry name" value="Mucin_vWF_Thrombospondin_sf"/>
</dbReference>
<dbReference type="PANTHER" id="PTHR11339">
    <property type="entry name" value="EXTRACELLULAR MATRIX GLYCOPROTEIN RELATED"/>
    <property type="match status" value="1"/>
</dbReference>
<evidence type="ECO:0000256" key="1">
    <source>
        <dbReference type="ARBA" id="ARBA00022737"/>
    </source>
</evidence>
<feature type="domain" description="VWFC" evidence="7">
    <location>
        <begin position="804"/>
        <end position="872"/>
    </location>
</feature>
<feature type="disulfide bond" evidence="4">
    <location>
        <begin position="1071"/>
        <end position="1120"/>
    </location>
</feature>
<dbReference type="Gene3D" id="2.10.25.10">
    <property type="entry name" value="Laminin"/>
    <property type="match status" value="1"/>
</dbReference>
<protein>
    <submittedName>
        <fullName evidence="9">Uncharacterized protein</fullName>
    </submittedName>
</protein>
<keyword evidence="2 4" id="KW-1015">Disulfide bond</keyword>
<comment type="caution">
    <text evidence="4">Lacks conserved residue(s) required for the propagation of feature annotation.</text>
</comment>
<dbReference type="SMART" id="SM00832">
    <property type="entry name" value="C8"/>
    <property type="match status" value="1"/>
</dbReference>
<dbReference type="Pfam" id="PF08742">
    <property type="entry name" value="C8"/>
    <property type="match status" value="1"/>
</dbReference>
<evidence type="ECO:0000256" key="5">
    <source>
        <dbReference type="SAM" id="MobiDB-lite"/>
    </source>
</evidence>
<dbReference type="SMART" id="SM00216">
    <property type="entry name" value="VWD"/>
    <property type="match status" value="1"/>
</dbReference>
<evidence type="ECO:0000313" key="10">
    <source>
        <dbReference type="Proteomes" id="UP000694621"/>
    </source>
</evidence>